<dbReference type="SUPFAM" id="SSF103473">
    <property type="entry name" value="MFS general substrate transporter"/>
    <property type="match status" value="1"/>
</dbReference>
<feature type="transmembrane region" description="Helical" evidence="1">
    <location>
        <begin position="131"/>
        <end position="147"/>
    </location>
</feature>
<dbReference type="Proteomes" id="UP000294919">
    <property type="component" value="Unassembled WGS sequence"/>
</dbReference>
<dbReference type="PANTHER" id="PTHR34821:SF2">
    <property type="entry name" value="INNER MEMBRANE PROTEIN YDCZ"/>
    <property type="match status" value="1"/>
</dbReference>
<dbReference type="Pfam" id="PF04657">
    <property type="entry name" value="DMT_YdcZ"/>
    <property type="match status" value="1"/>
</dbReference>
<feature type="transmembrane region" description="Helical" evidence="1">
    <location>
        <begin position="12"/>
        <end position="32"/>
    </location>
</feature>
<accession>A0A4R2KU29</accession>
<feature type="transmembrane region" description="Helical" evidence="1">
    <location>
        <begin position="102"/>
        <end position="125"/>
    </location>
</feature>
<dbReference type="PANTHER" id="PTHR34821">
    <property type="entry name" value="INNER MEMBRANE PROTEIN YDCZ"/>
    <property type="match status" value="1"/>
</dbReference>
<dbReference type="InterPro" id="IPR006750">
    <property type="entry name" value="YdcZ"/>
</dbReference>
<keyword evidence="1" id="KW-1133">Transmembrane helix</keyword>
<feature type="transmembrane region" description="Helical" evidence="1">
    <location>
        <begin position="44"/>
        <end position="63"/>
    </location>
</feature>
<dbReference type="AlphaFoldDB" id="A0A4R2KU29"/>
<feature type="transmembrane region" description="Helical" evidence="1">
    <location>
        <begin position="69"/>
        <end position="95"/>
    </location>
</feature>
<proteinExistence type="predicted"/>
<dbReference type="EMBL" id="SLWV01000012">
    <property type="protein sequence ID" value="TCO74609.1"/>
    <property type="molecule type" value="Genomic_DNA"/>
</dbReference>
<keyword evidence="1" id="KW-0812">Transmembrane</keyword>
<sequence>MPCCFYRKGNPMYIILAVLIGVAIVVATILNGKLSQKIGVVNDVMINYFMASIVSILLCFITREHMLSIEILIATPVYYFLGGFIGLGTIFLLNITVPKIPAVYIVIVPFIGQILTSAVIDYFYLDIFSKGKIIGGCLFLVGLLYNARVDKKYKEDMA</sequence>
<gene>
    <name evidence="2" type="ORF">EV214_11290</name>
</gene>
<evidence type="ECO:0000256" key="1">
    <source>
        <dbReference type="SAM" id="Phobius"/>
    </source>
</evidence>
<dbReference type="InterPro" id="IPR036259">
    <property type="entry name" value="MFS_trans_sf"/>
</dbReference>
<protein>
    <submittedName>
        <fullName evidence="2">Uncharacterized membrane protein YdcZ (DUF606 family)</fullName>
    </submittedName>
</protein>
<keyword evidence="3" id="KW-1185">Reference proteome</keyword>
<organism evidence="2 3">
    <name type="scientific">Marinisporobacter balticus</name>
    <dbReference type="NCBI Taxonomy" id="2018667"/>
    <lineage>
        <taxon>Bacteria</taxon>
        <taxon>Bacillati</taxon>
        <taxon>Bacillota</taxon>
        <taxon>Clostridia</taxon>
        <taxon>Peptostreptococcales</taxon>
        <taxon>Thermotaleaceae</taxon>
        <taxon>Marinisporobacter</taxon>
    </lineage>
</organism>
<dbReference type="GO" id="GO:0005886">
    <property type="term" value="C:plasma membrane"/>
    <property type="evidence" value="ECO:0007669"/>
    <property type="project" value="TreeGrafter"/>
</dbReference>
<name>A0A4R2KU29_9FIRM</name>
<keyword evidence="1" id="KW-0472">Membrane</keyword>
<reference evidence="2 3" key="1">
    <citation type="submission" date="2019-03" db="EMBL/GenBank/DDBJ databases">
        <title>Genomic Encyclopedia of Type Strains, Phase IV (KMG-IV): sequencing the most valuable type-strain genomes for metagenomic binning, comparative biology and taxonomic classification.</title>
        <authorList>
            <person name="Goeker M."/>
        </authorList>
    </citation>
    <scope>NUCLEOTIDE SEQUENCE [LARGE SCALE GENOMIC DNA]</scope>
    <source>
        <strain evidence="2 3">DSM 102940</strain>
    </source>
</reference>
<evidence type="ECO:0000313" key="2">
    <source>
        <dbReference type="EMBL" id="TCO74609.1"/>
    </source>
</evidence>
<comment type="caution">
    <text evidence="2">The sequence shown here is derived from an EMBL/GenBank/DDBJ whole genome shotgun (WGS) entry which is preliminary data.</text>
</comment>
<evidence type="ECO:0000313" key="3">
    <source>
        <dbReference type="Proteomes" id="UP000294919"/>
    </source>
</evidence>